<feature type="domain" description="HhH-GPD" evidence="8">
    <location>
        <begin position="129"/>
        <end position="272"/>
    </location>
</feature>
<dbReference type="GO" id="GO:0003677">
    <property type="term" value="F:DNA binding"/>
    <property type="evidence" value="ECO:0007669"/>
    <property type="project" value="InterPro"/>
</dbReference>
<gene>
    <name evidence="9" type="ORF">MYCIT1_LOCUS28931</name>
</gene>
<dbReference type="GO" id="GO:0000703">
    <property type="term" value="F:oxidized pyrimidine nucleobase lesion DNA N-glycosylase activity"/>
    <property type="evidence" value="ECO:0007669"/>
    <property type="project" value="TreeGrafter"/>
</dbReference>
<feature type="region of interest" description="Disordered" evidence="7">
    <location>
        <begin position="28"/>
        <end position="93"/>
    </location>
</feature>
<comment type="similarity">
    <text evidence="1">Belongs to the Nth/MutY family.</text>
</comment>
<feature type="compositionally biased region" description="Polar residues" evidence="7">
    <location>
        <begin position="49"/>
        <end position="58"/>
    </location>
</feature>
<evidence type="ECO:0000256" key="7">
    <source>
        <dbReference type="SAM" id="MobiDB-lite"/>
    </source>
</evidence>
<evidence type="ECO:0000256" key="2">
    <source>
        <dbReference type="ARBA" id="ARBA00022763"/>
    </source>
</evidence>
<evidence type="ECO:0000313" key="9">
    <source>
        <dbReference type="EMBL" id="CAK5279120.1"/>
    </source>
</evidence>
<dbReference type="AlphaFoldDB" id="A0AAD2HPC9"/>
<accession>A0AAD2HPC9</accession>
<organism evidence="9 10">
    <name type="scientific">Mycena citricolor</name>
    <dbReference type="NCBI Taxonomy" id="2018698"/>
    <lineage>
        <taxon>Eukaryota</taxon>
        <taxon>Fungi</taxon>
        <taxon>Dikarya</taxon>
        <taxon>Basidiomycota</taxon>
        <taxon>Agaricomycotina</taxon>
        <taxon>Agaricomycetes</taxon>
        <taxon>Agaricomycetidae</taxon>
        <taxon>Agaricales</taxon>
        <taxon>Marasmiineae</taxon>
        <taxon>Mycenaceae</taxon>
        <taxon>Mycena</taxon>
    </lineage>
</organism>
<evidence type="ECO:0000256" key="6">
    <source>
        <dbReference type="ARBA" id="ARBA00023295"/>
    </source>
</evidence>
<evidence type="ECO:0000256" key="5">
    <source>
        <dbReference type="ARBA" id="ARBA00023239"/>
    </source>
</evidence>
<dbReference type="GO" id="GO:0005634">
    <property type="term" value="C:nucleus"/>
    <property type="evidence" value="ECO:0007669"/>
    <property type="project" value="TreeGrafter"/>
</dbReference>
<evidence type="ECO:0000256" key="4">
    <source>
        <dbReference type="ARBA" id="ARBA00023204"/>
    </source>
</evidence>
<keyword evidence="3" id="KW-0378">Hydrolase</keyword>
<dbReference type="SMART" id="SM00478">
    <property type="entry name" value="ENDO3c"/>
    <property type="match status" value="1"/>
</dbReference>
<dbReference type="Gene3D" id="1.10.1670.10">
    <property type="entry name" value="Helix-hairpin-Helix base-excision DNA repair enzymes (C-terminal)"/>
    <property type="match status" value="1"/>
</dbReference>
<keyword evidence="4" id="KW-0234">DNA repair</keyword>
<dbReference type="Proteomes" id="UP001295794">
    <property type="component" value="Unassembled WGS sequence"/>
</dbReference>
<comment type="caution">
    <text evidence="9">The sequence shown here is derived from an EMBL/GenBank/DDBJ whole genome shotgun (WGS) entry which is preliminary data.</text>
</comment>
<dbReference type="SUPFAM" id="SSF48150">
    <property type="entry name" value="DNA-glycosylase"/>
    <property type="match status" value="1"/>
</dbReference>
<dbReference type="EMBL" id="CAVNYO010000434">
    <property type="protein sequence ID" value="CAK5279120.1"/>
    <property type="molecule type" value="Genomic_DNA"/>
</dbReference>
<dbReference type="GO" id="GO:0016829">
    <property type="term" value="F:lyase activity"/>
    <property type="evidence" value="ECO:0007669"/>
    <property type="project" value="UniProtKB-KW"/>
</dbReference>
<dbReference type="InterPro" id="IPR023170">
    <property type="entry name" value="HhH_base_excis_C"/>
</dbReference>
<keyword evidence="5" id="KW-0456">Lyase</keyword>
<dbReference type="PANTHER" id="PTHR43286">
    <property type="entry name" value="ENDONUCLEASE III-LIKE PROTEIN 1"/>
    <property type="match status" value="1"/>
</dbReference>
<dbReference type="CDD" id="cd00056">
    <property type="entry name" value="ENDO3c"/>
    <property type="match status" value="1"/>
</dbReference>
<sequence>MATRRTRLQSRTSPYDSTVTLFKLETTEDEKPLLALPQTPRRARVKTEPASTTTSVEPSLSPKKRAATRSPTKSRSTPTKAKKALAKPDPEPEKWREVYDAITEMRSKRDAPVDTMGCHTAQRCETDPRTPDQVTGAAVLKLQAALGGSVSLEAVLAADIETIRGAVNKVGMWPKKSVQIKAAAELIRDNFNGDVPQTIEELMTLPGVGPKVGFLTLQAAWQINVGIGVDVHVHRITQRLGWHHHDKAEDARYAQFVPPRAAPDAKQSQSRVLASERAASRYKLTPGRIRTDYMQLQSSQMWAMHAQLEWAVPQDRCRLVKGESSC</sequence>
<protein>
    <recommendedName>
        <fullName evidence="8">HhH-GPD domain-containing protein</fullName>
    </recommendedName>
</protein>
<dbReference type="InterPro" id="IPR011257">
    <property type="entry name" value="DNA_glycosylase"/>
</dbReference>
<reference evidence="9" key="1">
    <citation type="submission" date="2023-11" db="EMBL/GenBank/DDBJ databases">
        <authorList>
            <person name="De Vega J J."/>
            <person name="De Vega J J."/>
        </authorList>
    </citation>
    <scope>NUCLEOTIDE SEQUENCE</scope>
</reference>
<dbReference type="GO" id="GO:0006285">
    <property type="term" value="P:base-excision repair, AP site formation"/>
    <property type="evidence" value="ECO:0007669"/>
    <property type="project" value="TreeGrafter"/>
</dbReference>
<evidence type="ECO:0000256" key="1">
    <source>
        <dbReference type="ARBA" id="ARBA00008343"/>
    </source>
</evidence>
<keyword evidence="10" id="KW-1185">Reference proteome</keyword>
<dbReference type="GO" id="GO:0006289">
    <property type="term" value="P:nucleotide-excision repair"/>
    <property type="evidence" value="ECO:0007669"/>
    <property type="project" value="TreeGrafter"/>
</dbReference>
<evidence type="ECO:0000259" key="8">
    <source>
        <dbReference type="SMART" id="SM00478"/>
    </source>
</evidence>
<dbReference type="Pfam" id="PF00633">
    <property type="entry name" value="HHH"/>
    <property type="match status" value="1"/>
</dbReference>
<dbReference type="InterPro" id="IPR000445">
    <property type="entry name" value="HhH_motif"/>
</dbReference>
<keyword evidence="2" id="KW-0227">DNA damage</keyword>
<dbReference type="InterPro" id="IPR003265">
    <property type="entry name" value="HhH-GPD_domain"/>
</dbReference>
<dbReference type="PANTHER" id="PTHR43286:SF1">
    <property type="entry name" value="ENDONUCLEASE III-LIKE PROTEIN 1"/>
    <property type="match status" value="1"/>
</dbReference>
<proteinExistence type="inferred from homology"/>
<evidence type="ECO:0000256" key="3">
    <source>
        <dbReference type="ARBA" id="ARBA00022801"/>
    </source>
</evidence>
<dbReference type="GO" id="GO:0003906">
    <property type="term" value="F:DNA-(apurinic or apyrimidinic site) endonuclease activity"/>
    <property type="evidence" value="ECO:0007669"/>
    <property type="project" value="TreeGrafter"/>
</dbReference>
<dbReference type="Gene3D" id="1.10.340.30">
    <property type="entry name" value="Hypothetical protein, domain 2"/>
    <property type="match status" value="1"/>
</dbReference>
<evidence type="ECO:0000313" key="10">
    <source>
        <dbReference type="Proteomes" id="UP001295794"/>
    </source>
</evidence>
<feature type="compositionally biased region" description="Low complexity" evidence="7">
    <location>
        <begin position="68"/>
        <end position="79"/>
    </location>
</feature>
<keyword evidence="6" id="KW-0326">Glycosidase</keyword>
<name>A0AAD2HPC9_9AGAR</name>
<dbReference type="Pfam" id="PF00730">
    <property type="entry name" value="HhH-GPD"/>
    <property type="match status" value="1"/>
</dbReference>